<evidence type="ECO:0000256" key="2">
    <source>
        <dbReference type="ARBA" id="ARBA00022980"/>
    </source>
</evidence>
<dbReference type="AlphaFoldDB" id="A0A7U0KSI6"/>
<geneLocation type="mitochondrion" evidence="5"/>
<dbReference type="SUPFAM" id="SSF54686">
    <property type="entry name" value="Ribosomal protein L16p/L10e"/>
    <property type="match status" value="1"/>
</dbReference>
<dbReference type="GO" id="GO:0019843">
    <property type="term" value="F:rRNA binding"/>
    <property type="evidence" value="ECO:0007669"/>
    <property type="project" value="InterPro"/>
</dbReference>
<keyword evidence="5" id="KW-0496">Mitochondrion</keyword>
<dbReference type="GO" id="GO:0032543">
    <property type="term" value="P:mitochondrial translation"/>
    <property type="evidence" value="ECO:0007669"/>
    <property type="project" value="TreeGrafter"/>
</dbReference>
<evidence type="ECO:0000256" key="3">
    <source>
        <dbReference type="ARBA" id="ARBA00023274"/>
    </source>
</evidence>
<sequence length="141" mass="15966">MLKQPKKSKFNKLQKIRIKSLNRSVLYLTKNNTENGKIVALQNSKLNQRQIHAFKETLLKNLKRKKNKVISSIFPDLTVTRKPLGSRMGKGKGSTDFLCTKIYKGAVIFSICGNFKLSSSAKGLCQKLPFLTKFVQKNAFS</sequence>
<dbReference type="InterPro" id="IPR036920">
    <property type="entry name" value="Ribosomal_uL16_sf"/>
</dbReference>
<dbReference type="InterPro" id="IPR000114">
    <property type="entry name" value="Ribosomal_uL16_bact-type"/>
</dbReference>
<reference evidence="5" key="1">
    <citation type="journal article" date="2021" name="Genome Biol. Evol.">
        <title>Mitochondrial genome evolution in pelagophyte algae.</title>
        <authorList>
            <person name="Sibbald S.J."/>
            <person name="Lawton M."/>
            <person name="Archibald J.M."/>
        </authorList>
    </citation>
    <scope>NUCLEOTIDE SEQUENCE</scope>
    <source>
        <strain evidence="5">CCMP1510</strain>
    </source>
</reference>
<dbReference type="GO" id="GO:0003735">
    <property type="term" value="F:structural constituent of ribosome"/>
    <property type="evidence" value="ECO:0007669"/>
    <property type="project" value="InterPro"/>
</dbReference>
<dbReference type="PANTHER" id="PTHR12220:SF13">
    <property type="entry name" value="LARGE RIBOSOMAL SUBUNIT PROTEIN UL16M"/>
    <property type="match status" value="1"/>
</dbReference>
<dbReference type="GO" id="GO:0005762">
    <property type="term" value="C:mitochondrial large ribosomal subunit"/>
    <property type="evidence" value="ECO:0007669"/>
    <property type="project" value="TreeGrafter"/>
</dbReference>
<dbReference type="GeneID" id="67154330"/>
<dbReference type="PANTHER" id="PTHR12220">
    <property type="entry name" value="50S/60S RIBOSOMAL PROTEIN L16"/>
    <property type="match status" value="1"/>
</dbReference>
<proteinExistence type="inferred from homology"/>
<dbReference type="Gene3D" id="3.90.1170.10">
    <property type="entry name" value="Ribosomal protein L10e/L16"/>
    <property type="match status" value="1"/>
</dbReference>
<dbReference type="InterPro" id="IPR016180">
    <property type="entry name" value="Ribosomal_uL16_dom"/>
</dbReference>
<protein>
    <submittedName>
        <fullName evidence="5">Ribosomal protein L16</fullName>
    </submittedName>
</protein>
<dbReference type="InterPro" id="IPR047873">
    <property type="entry name" value="Ribosomal_uL16"/>
</dbReference>
<evidence type="ECO:0000256" key="1">
    <source>
        <dbReference type="ARBA" id="ARBA00008931"/>
    </source>
</evidence>
<dbReference type="EMBL" id="MW438350">
    <property type="protein sequence ID" value="QQW50419.1"/>
    <property type="molecule type" value="Genomic_DNA"/>
</dbReference>
<dbReference type="PRINTS" id="PR00060">
    <property type="entry name" value="RIBOSOMALL16"/>
</dbReference>
<keyword evidence="2 4" id="KW-0689">Ribosomal protein</keyword>
<organism evidence="5">
    <name type="scientific">Aureoumbra lagunensis</name>
    <dbReference type="NCBI Taxonomy" id="44058"/>
    <lineage>
        <taxon>Eukaryota</taxon>
        <taxon>Sar</taxon>
        <taxon>Stramenopiles</taxon>
        <taxon>Ochrophyta</taxon>
        <taxon>Pelagophyceae</taxon>
        <taxon>Pelagomonadales</taxon>
        <taxon>Aureoumbra</taxon>
    </lineage>
</organism>
<dbReference type="Pfam" id="PF00252">
    <property type="entry name" value="Ribosomal_L16"/>
    <property type="match status" value="1"/>
</dbReference>
<comment type="similarity">
    <text evidence="1 4">Belongs to the universal ribosomal protein uL16 family.</text>
</comment>
<dbReference type="RefSeq" id="YP_010152771.1">
    <property type="nucleotide sequence ID" value="NC_057169.1"/>
</dbReference>
<name>A0A7U0KSI6_9STRA</name>
<evidence type="ECO:0000256" key="4">
    <source>
        <dbReference type="RuleBase" id="RU004413"/>
    </source>
</evidence>
<keyword evidence="3 4" id="KW-0687">Ribonucleoprotein</keyword>
<accession>A0A7U0KSI6</accession>
<gene>
    <name evidence="5" type="primary">rpl16</name>
</gene>
<evidence type="ECO:0000313" key="5">
    <source>
        <dbReference type="EMBL" id="QQW50419.1"/>
    </source>
</evidence>
<dbReference type="CDD" id="cd01433">
    <property type="entry name" value="Ribosomal_L16_L10e"/>
    <property type="match status" value="1"/>
</dbReference>